<evidence type="ECO:0000313" key="5">
    <source>
        <dbReference type="EMBL" id="MFC0592988.1"/>
    </source>
</evidence>
<dbReference type="PANTHER" id="PTHR42789:SF1">
    <property type="entry name" value="D-ISOMER SPECIFIC 2-HYDROXYACID DEHYDROGENASE FAMILY PROTEIN (AFU_ORTHOLOGUE AFUA_6G10090)"/>
    <property type="match status" value="1"/>
</dbReference>
<dbReference type="InterPro" id="IPR006140">
    <property type="entry name" value="D-isomer_DH_NAD-bd"/>
</dbReference>
<feature type="domain" description="D-isomer specific 2-hydroxyacid dehydrogenase NAD-binding" evidence="4">
    <location>
        <begin position="128"/>
        <end position="279"/>
    </location>
</feature>
<accession>A0ABV6PVA4</accession>
<dbReference type="Gene3D" id="3.40.50.720">
    <property type="entry name" value="NAD(P)-binding Rossmann-like Domain"/>
    <property type="match status" value="2"/>
</dbReference>
<evidence type="ECO:0000256" key="3">
    <source>
        <dbReference type="ARBA" id="ARBA00023027"/>
    </source>
</evidence>
<name>A0ABV6PVA4_9BURK</name>
<evidence type="ECO:0000313" key="6">
    <source>
        <dbReference type="Proteomes" id="UP001589834"/>
    </source>
</evidence>
<dbReference type="SUPFAM" id="SSF52283">
    <property type="entry name" value="Formate/glycerate dehydrogenase catalytic domain-like"/>
    <property type="match status" value="1"/>
</dbReference>
<gene>
    <name evidence="5" type="ORF">ACFFGG_10495</name>
</gene>
<reference evidence="5 6" key="1">
    <citation type="submission" date="2024-09" db="EMBL/GenBank/DDBJ databases">
        <authorList>
            <person name="Sun Q."/>
            <person name="Mori K."/>
        </authorList>
    </citation>
    <scope>NUCLEOTIDE SEQUENCE [LARGE SCALE GENOMIC DNA]</scope>
    <source>
        <strain evidence="5 6">NCAIM B.02336</strain>
    </source>
</reference>
<keyword evidence="2" id="KW-0560">Oxidoreductase</keyword>
<evidence type="ECO:0000256" key="2">
    <source>
        <dbReference type="ARBA" id="ARBA00023002"/>
    </source>
</evidence>
<dbReference type="EMBL" id="JBHLTN010000018">
    <property type="protein sequence ID" value="MFC0592988.1"/>
    <property type="molecule type" value="Genomic_DNA"/>
</dbReference>
<evidence type="ECO:0000259" key="4">
    <source>
        <dbReference type="Pfam" id="PF02826"/>
    </source>
</evidence>
<dbReference type="RefSeq" id="WP_377482826.1">
    <property type="nucleotide sequence ID" value="NZ_JBHLTN010000018.1"/>
</dbReference>
<proteinExistence type="inferred from homology"/>
<dbReference type="InterPro" id="IPR050857">
    <property type="entry name" value="D-2-hydroxyacid_DH"/>
</dbReference>
<dbReference type="SUPFAM" id="SSF51735">
    <property type="entry name" value="NAD(P)-binding Rossmann-fold domains"/>
    <property type="match status" value="1"/>
</dbReference>
<dbReference type="Pfam" id="PF02826">
    <property type="entry name" value="2-Hacid_dh_C"/>
    <property type="match status" value="1"/>
</dbReference>
<organism evidence="5 6">
    <name type="scientific">Ottowia pentelensis</name>
    <dbReference type="NCBI Taxonomy" id="511108"/>
    <lineage>
        <taxon>Bacteria</taxon>
        <taxon>Pseudomonadati</taxon>
        <taxon>Pseudomonadota</taxon>
        <taxon>Betaproteobacteria</taxon>
        <taxon>Burkholderiales</taxon>
        <taxon>Comamonadaceae</taxon>
        <taxon>Ottowia</taxon>
    </lineage>
</organism>
<protein>
    <submittedName>
        <fullName evidence="5">NAD(P)-dependent oxidoreductase</fullName>
    </submittedName>
</protein>
<keyword evidence="6" id="KW-1185">Reference proteome</keyword>
<comment type="caution">
    <text evidence="5">The sequence shown here is derived from an EMBL/GenBank/DDBJ whole genome shotgun (WGS) entry which is preliminary data.</text>
</comment>
<dbReference type="InterPro" id="IPR036291">
    <property type="entry name" value="NAD(P)-bd_dom_sf"/>
</dbReference>
<comment type="similarity">
    <text evidence="1">Belongs to the D-isomer specific 2-hydroxyacid dehydrogenase family.</text>
</comment>
<dbReference type="Proteomes" id="UP001589834">
    <property type="component" value="Unassembled WGS sequence"/>
</dbReference>
<keyword evidence="3" id="KW-0520">NAD</keyword>
<dbReference type="PANTHER" id="PTHR42789">
    <property type="entry name" value="D-ISOMER SPECIFIC 2-HYDROXYACID DEHYDROGENASE FAMILY PROTEIN (AFU_ORTHOLOGUE AFUA_6G10090)"/>
    <property type="match status" value="1"/>
</dbReference>
<evidence type="ECO:0000256" key="1">
    <source>
        <dbReference type="ARBA" id="ARBA00005854"/>
    </source>
</evidence>
<sequence>MEILLLENLAADARQWLAARHQVDYRPELAMDAPALRARLYKTEALVVPPWLRVDATLLDFAPRLLALGRIHEGGDNLDFEACQRRGVRVIQATSATARATAEFLLTALLGLFRMGGNLNVGFSMGGPQSPGREINDSVIGLFGLSAPAQMLAPMLVALGARVLGYDPALHRSAELWARLGVQPLSLAEMLQAADAVSMQTVYASRYRGLVGERVLQSCKPGQLWVSASRAALFDLDALAQALRSGRITACWLDSDDEVLAQPGQPLRGLPSVRITPRLAPRTHEAYLRGSWYLADRLHQTLEFSAQHGGGWRGPSTAPMALG</sequence>